<gene>
    <name evidence="3" type="ORF">DAPPUDRAFT_299787</name>
</gene>
<dbReference type="KEGG" id="dpx:DAPPUDRAFT_299787"/>
<proteinExistence type="predicted"/>
<dbReference type="AlphaFoldDB" id="E9FRM8"/>
<keyword evidence="1" id="KW-0472">Membrane</keyword>
<sequence length="322" mass="35537">MARSSGSWLLSFLLAASLTAAAPSAINSTDPALDSKPVSFESVKNLENRKGQALQSDVSYANHVRYKMSQQSATSLPLSPNIDFPSAQQLIHPDAYSIPDAPLYSKLNEYSSSFKMLKLAEEYSSKLKNRMPLNLKPHVAVAASRVWRTIPSRSEIAERAAFGIFTTLQNLLTPDLFIFGPIFLAAFVLTLLANFFFGLTPAGRRRVGRNLSIAEDLNDVFDFDLFLPDGQSRNFASLSARLDRMLDAYMTAYTDDTCMEKYSCQAGGQMTSRIGRLTEPIITLLEPLVPANMHKILEAFKNGARSGHADCSKMECKLPFDG</sequence>
<dbReference type="InParanoid" id="E9FRM8"/>
<dbReference type="PhylomeDB" id="E9FRM8"/>
<feature type="transmembrane region" description="Helical" evidence="1">
    <location>
        <begin position="176"/>
        <end position="199"/>
    </location>
</feature>
<dbReference type="Proteomes" id="UP000000305">
    <property type="component" value="Unassembled WGS sequence"/>
</dbReference>
<organism evidence="3 4">
    <name type="scientific">Daphnia pulex</name>
    <name type="common">Water flea</name>
    <dbReference type="NCBI Taxonomy" id="6669"/>
    <lineage>
        <taxon>Eukaryota</taxon>
        <taxon>Metazoa</taxon>
        <taxon>Ecdysozoa</taxon>
        <taxon>Arthropoda</taxon>
        <taxon>Crustacea</taxon>
        <taxon>Branchiopoda</taxon>
        <taxon>Diplostraca</taxon>
        <taxon>Cladocera</taxon>
        <taxon>Anomopoda</taxon>
        <taxon>Daphniidae</taxon>
        <taxon>Daphnia</taxon>
    </lineage>
</organism>
<evidence type="ECO:0000256" key="1">
    <source>
        <dbReference type="SAM" id="Phobius"/>
    </source>
</evidence>
<feature type="signal peptide" evidence="2">
    <location>
        <begin position="1"/>
        <end position="21"/>
    </location>
</feature>
<keyword evidence="4" id="KW-1185">Reference proteome</keyword>
<evidence type="ECO:0000313" key="4">
    <source>
        <dbReference type="Proteomes" id="UP000000305"/>
    </source>
</evidence>
<evidence type="ECO:0000313" key="3">
    <source>
        <dbReference type="EMBL" id="EFX89878.1"/>
    </source>
</evidence>
<evidence type="ECO:0000256" key="2">
    <source>
        <dbReference type="SAM" id="SignalP"/>
    </source>
</evidence>
<dbReference type="HOGENOM" id="CLU_957304_0_0_1"/>
<name>E9FRM8_DAPPU</name>
<keyword evidence="1" id="KW-0812">Transmembrane</keyword>
<feature type="chain" id="PRO_5003239694" evidence="2">
    <location>
        <begin position="22"/>
        <end position="322"/>
    </location>
</feature>
<keyword evidence="2" id="KW-0732">Signal</keyword>
<accession>E9FRM8</accession>
<keyword evidence="1" id="KW-1133">Transmembrane helix</keyword>
<protein>
    <submittedName>
        <fullName evidence="3">Uncharacterized protein</fullName>
    </submittedName>
</protein>
<reference evidence="3 4" key="1">
    <citation type="journal article" date="2011" name="Science">
        <title>The ecoresponsive genome of Daphnia pulex.</title>
        <authorList>
            <person name="Colbourne J.K."/>
            <person name="Pfrender M.E."/>
            <person name="Gilbert D."/>
            <person name="Thomas W.K."/>
            <person name="Tucker A."/>
            <person name="Oakley T.H."/>
            <person name="Tokishita S."/>
            <person name="Aerts A."/>
            <person name="Arnold G.J."/>
            <person name="Basu M.K."/>
            <person name="Bauer D.J."/>
            <person name="Caceres C.E."/>
            <person name="Carmel L."/>
            <person name="Casola C."/>
            <person name="Choi J.H."/>
            <person name="Detter J.C."/>
            <person name="Dong Q."/>
            <person name="Dusheyko S."/>
            <person name="Eads B.D."/>
            <person name="Frohlich T."/>
            <person name="Geiler-Samerotte K.A."/>
            <person name="Gerlach D."/>
            <person name="Hatcher P."/>
            <person name="Jogdeo S."/>
            <person name="Krijgsveld J."/>
            <person name="Kriventseva E.V."/>
            <person name="Kultz D."/>
            <person name="Laforsch C."/>
            <person name="Lindquist E."/>
            <person name="Lopez J."/>
            <person name="Manak J.R."/>
            <person name="Muller J."/>
            <person name="Pangilinan J."/>
            <person name="Patwardhan R.P."/>
            <person name="Pitluck S."/>
            <person name="Pritham E.J."/>
            <person name="Rechtsteiner A."/>
            <person name="Rho M."/>
            <person name="Rogozin I.B."/>
            <person name="Sakarya O."/>
            <person name="Salamov A."/>
            <person name="Schaack S."/>
            <person name="Shapiro H."/>
            <person name="Shiga Y."/>
            <person name="Skalitzky C."/>
            <person name="Smith Z."/>
            <person name="Souvorov A."/>
            <person name="Sung W."/>
            <person name="Tang Z."/>
            <person name="Tsuchiya D."/>
            <person name="Tu H."/>
            <person name="Vos H."/>
            <person name="Wang M."/>
            <person name="Wolf Y.I."/>
            <person name="Yamagata H."/>
            <person name="Yamada T."/>
            <person name="Ye Y."/>
            <person name="Shaw J.R."/>
            <person name="Andrews J."/>
            <person name="Crease T.J."/>
            <person name="Tang H."/>
            <person name="Lucas S.M."/>
            <person name="Robertson H.M."/>
            <person name="Bork P."/>
            <person name="Koonin E.V."/>
            <person name="Zdobnov E.M."/>
            <person name="Grigoriev I.V."/>
            <person name="Lynch M."/>
            <person name="Boore J.L."/>
        </authorList>
    </citation>
    <scope>NUCLEOTIDE SEQUENCE [LARGE SCALE GENOMIC DNA]</scope>
</reference>
<dbReference type="EMBL" id="GL732523">
    <property type="protein sequence ID" value="EFX89878.1"/>
    <property type="molecule type" value="Genomic_DNA"/>
</dbReference>